<accession>A0AAU8ATM9</accession>
<dbReference type="Pfam" id="PF02563">
    <property type="entry name" value="Poly_export"/>
    <property type="match status" value="1"/>
</dbReference>
<dbReference type="Pfam" id="PF25994">
    <property type="entry name" value="HH_AprE"/>
    <property type="match status" value="1"/>
</dbReference>
<organism evidence="7">
    <name type="scientific">Alloyangia sp. H15</name>
    <dbReference type="NCBI Taxonomy" id="3029062"/>
    <lineage>
        <taxon>Bacteria</taxon>
        <taxon>Pseudomonadati</taxon>
        <taxon>Pseudomonadota</taxon>
        <taxon>Alphaproteobacteria</taxon>
        <taxon>Rhodobacterales</taxon>
        <taxon>Roseobacteraceae</taxon>
        <taxon>Alloyangia</taxon>
    </lineage>
</organism>
<protein>
    <submittedName>
        <fullName evidence="7">Polysaccharide biosynthesis/export family protein</fullName>
    </submittedName>
</protein>
<reference evidence="7" key="1">
    <citation type="submission" date="2023-02" db="EMBL/GenBank/DDBJ databases">
        <title>Description and genomic characterization of Salipiger bruguierae sp. nov., isolated from the sediment of mangrove plant Bruguiera sexangula.</title>
        <authorList>
            <person name="Long M."/>
        </authorList>
    </citation>
    <scope>NUCLEOTIDE SEQUENCE</scope>
    <source>
        <strain evidence="7">H15</strain>
        <plasmid evidence="7">unnamed4</plasmid>
    </source>
</reference>
<dbReference type="Gene3D" id="3.30.1950.10">
    <property type="entry name" value="wza like domain"/>
    <property type="match status" value="1"/>
</dbReference>
<dbReference type="GO" id="GO:0015159">
    <property type="term" value="F:polysaccharide transmembrane transporter activity"/>
    <property type="evidence" value="ECO:0007669"/>
    <property type="project" value="InterPro"/>
</dbReference>
<dbReference type="InterPro" id="IPR003715">
    <property type="entry name" value="Poly_export_N"/>
</dbReference>
<name>A0AAU8ATM9_9RHOB</name>
<sequence length="411" mass="44356">MAGFISTAKQARAAAVALLLIMLTAACPALAQQAEPYRVTTGDRLSVSVYGNPDQSGELRLDADGAIVHPLAGTVPALGRTLEEIRGDLSARLAEFLPNPTVTIGIAAYSPVFVLGDVQSPGEYDYRPGLSVLQLIALAGGVPRDPLGLTGGFLSILDAKRDAEMQSLAIFAAEVTIARLQSELSDESFVTTGITPPPLISRSDENRIIDDEHQLYALRKEKRAAQDRGFEAQIQSYDTEIETLEKSIVLHNDELALMEEDISATQQLVERSLATPTRLREVQREKSAKLRDALELQMYLSRARQGKVATTRERTDAGTEFRTAVGESLKAARADLVQAQLRLRTIEETLANLRSSRELAADGGAESDLVLTVMRASGDELQELPITANARLAPGDILRVTRPAFAAGATN</sequence>
<dbReference type="Gene3D" id="3.10.560.10">
    <property type="entry name" value="Outer membrane lipoprotein wza domain like"/>
    <property type="match status" value="1"/>
</dbReference>
<dbReference type="EMBL" id="CP123389">
    <property type="protein sequence ID" value="XCC97670.1"/>
    <property type="molecule type" value="Genomic_DNA"/>
</dbReference>
<dbReference type="PANTHER" id="PTHR33619">
    <property type="entry name" value="POLYSACCHARIDE EXPORT PROTEIN GFCE-RELATED"/>
    <property type="match status" value="1"/>
</dbReference>
<dbReference type="InterPro" id="IPR019554">
    <property type="entry name" value="Soluble_ligand-bd"/>
</dbReference>
<evidence type="ECO:0000256" key="3">
    <source>
        <dbReference type="SAM" id="SignalP"/>
    </source>
</evidence>
<feature type="domain" description="Soluble ligand binding" evidence="5">
    <location>
        <begin position="112"/>
        <end position="145"/>
    </location>
</feature>
<gene>
    <name evidence="7" type="ORF">PVT71_27610</name>
</gene>
<keyword evidence="1 3" id="KW-0732">Signal</keyword>
<dbReference type="InterPro" id="IPR058781">
    <property type="entry name" value="HH_AprE-like"/>
</dbReference>
<evidence type="ECO:0000259" key="4">
    <source>
        <dbReference type="Pfam" id="PF02563"/>
    </source>
</evidence>
<dbReference type="InterPro" id="IPR049712">
    <property type="entry name" value="Poly_export"/>
</dbReference>
<feature type="domain" description="Polysaccharide export protein N-terminal" evidence="4">
    <location>
        <begin position="32"/>
        <end position="106"/>
    </location>
</feature>
<dbReference type="AlphaFoldDB" id="A0AAU8ATM9"/>
<dbReference type="RefSeq" id="WP_353476560.1">
    <property type="nucleotide sequence ID" value="NZ_CP123389.1"/>
</dbReference>
<geneLocation type="plasmid" evidence="7">
    <name>unnamed4</name>
</geneLocation>
<evidence type="ECO:0000256" key="2">
    <source>
        <dbReference type="SAM" id="Coils"/>
    </source>
</evidence>
<evidence type="ECO:0000256" key="1">
    <source>
        <dbReference type="ARBA" id="ARBA00022729"/>
    </source>
</evidence>
<feature type="coiled-coil region" evidence="2">
    <location>
        <begin position="234"/>
        <end position="261"/>
    </location>
</feature>
<dbReference type="Pfam" id="PF10531">
    <property type="entry name" value="SLBB"/>
    <property type="match status" value="1"/>
</dbReference>
<feature type="coiled-coil region" evidence="2">
    <location>
        <begin position="329"/>
        <end position="356"/>
    </location>
</feature>
<evidence type="ECO:0000313" key="7">
    <source>
        <dbReference type="EMBL" id="XCC97670.1"/>
    </source>
</evidence>
<dbReference type="PANTHER" id="PTHR33619:SF3">
    <property type="entry name" value="POLYSACCHARIDE EXPORT PROTEIN GFCE-RELATED"/>
    <property type="match status" value="1"/>
</dbReference>
<feature type="chain" id="PRO_5043964163" evidence="3">
    <location>
        <begin position="32"/>
        <end position="411"/>
    </location>
</feature>
<proteinExistence type="predicted"/>
<evidence type="ECO:0000259" key="5">
    <source>
        <dbReference type="Pfam" id="PF10531"/>
    </source>
</evidence>
<feature type="domain" description="AprE-like long alpha-helical hairpin" evidence="6">
    <location>
        <begin position="162"/>
        <end position="346"/>
    </location>
</feature>
<evidence type="ECO:0000259" key="6">
    <source>
        <dbReference type="Pfam" id="PF25994"/>
    </source>
</evidence>
<keyword evidence="7" id="KW-0614">Plasmid</keyword>
<feature type="signal peptide" evidence="3">
    <location>
        <begin position="1"/>
        <end position="31"/>
    </location>
</feature>
<keyword evidence="2" id="KW-0175">Coiled coil</keyword>